<name>A0A1D2MBZ8_ORCCI</name>
<dbReference type="GO" id="GO:0008417">
    <property type="term" value="F:fucosyltransferase activity"/>
    <property type="evidence" value="ECO:0007669"/>
    <property type="project" value="InterPro"/>
</dbReference>
<comment type="caution">
    <text evidence="9">The sequence shown here is derived from an EMBL/GenBank/DDBJ whole genome shotgun (WGS) entry which is preliminary data.</text>
</comment>
<evidence type="ECO:0000256" key="5">
    <source>
        <dbReference type="ARBA" id="ARBA00022679"/>
    </source>
</evidence>
<dbReference type="SUPFAM" id="SSF53756">
    <property type="entry name" value="UDP-Glycosyltransferase/glycogen phosphorylase"/>
    <property type="match status" value="1"/>
</dbReference>
<keyword evidence="7" id="KW-0812">Transmembrane</keyword>
<dbReference type="InterPro" id="IPR055270">
    <property type="entry name" value="Glyco_tran_10_C"/>
</dbReference>
<dbReference type="EMBL" id="LJIJ01001920">
    <property type="protein sequence ID" value="ODM90526.1"/>
    <property type="molecule type" value="Genomic_DNA"/>
</dbReference>
<keyword evidence="4 7" id="KW-0328">Glycosyltransferase</keyword>
<dbReference type="OrthoDB" id="427096at2759"/>
<dbReference type="PANTHER" id="PTHR48438">
    <property type="entry name" value="ALPHA-(1,3)-FUCOSYLTRANSFERASE C-RELATED"/>
    <property type="match status" value="1"/>
</dbReference>
<dbReference type="GO" id="GO:0000139">
    <property type="term" value="C:Golgi membrane"/>
    <property type="evidence" value="ECO:0007669"/>
    <property type="project" value="UniProtKB-SubCell"/>
</dbReference>
<dbReference type="Pfam" id="PF00852">
    <property type="entry name" value="Glyco_transf_10"/>
    <property type="match status" value="1"/>
</dbReference>
<accession>A0A1D2MBZ8</accession>
<keyword evidence="7" id="KW-1133">Transmembrane helix</keyword>
<dbReference type="Gene3D" id="3.40.50.11660">
    <property type="entry name" value="Glycosyl transferase family 10, C-terminal domain"/>
    <property type="match status" value="1"/>
</dbReference>
<feature type="transmembrane region" description="Helical" evidence="7">
    <location>
        <begin position="16"/>
        <end position="34"/>
    </location>
</feature>
<evidence type="ECO:0000256" key="1">
    <source>
        <dbReference type="ARBA" id="ARBA00004323"/>
    </source>
</evidence>
<dbReference type="AlphaFoldDB" id="A0A1D2MBZ8"/>
<keyword evidence="10" id="KW-1185">Reference proteome</keyword>
<protein>
    <recommendedName>
        <fullName evidence="7">Fucosyltransferase</fullName>
        <ecNumber evidence="7">2.4.1.-</ecNumber>
    </recommendedName>
</protein>
<evidence type="ECO:0000256" key="4">
    <source>
        <dbReference type="ARBA" id="ARBA00022676"/>
    </source>
</evidence>
<feature type="domain" description="Fucosyltransferase C-terminal" evidence="8">
    <location>
        <begin position="141"/>
        <end position="264"/>
    </location>
</feature>
<comment type="subcellular location">
    <subcellularLocation>
        <location evidence="1">Golgi apparatus membrane</location>
        <topology evidence="1">Single-pass type II membrane protein</topology>
    </subcellularLocation>
    <subcellularLocation>
        <location evidence="7">Golgi apparatus</location>
        <location evidence="7">Golgi stack membrane</location>
        <topology evidence="7">Single-pass type II membrane protein</topology>
    </subcellularLocation>
</comment>
<evidence type="ECO:0000256" key="6">
    <source>
        <dbReference type="ARBA" id="ARBA00023034"/>
    </source>
</evidence>
<keyword evidence="5 7" id="KW-0808">Transferase</keyword>
<evidence type="ECO:0000256" key="2">
    <source>
        <dbReference type="ARBA" id="ARBA00004922"/>
    </source>
</evidence>
<evidence type="ECO:0000259" key="8">
    <source>
        <dbReference type="Pfam" id="PF00852"/>
    </source>
</evidence>
<dbReference type="Proteomes" id="UP000094527">
    <property type="component" value="Unassembled WGS sequence"/>
</dbReference>
<evidence type="ECO:0000256" key="7">
    <source>
        <dbReference type="RuleBase" id="RU003832"/>
    </source>
</evidence>
<gene>
    <name evidence="9" type="ORF">Ocin01_16156</name>
</gene>
<dbReference type="UniPathway" id="UPA00378"/>
<dbReference type="InterPro" id="IPR038577">
    <property type="entry name" value="GT10-like_C_sf"/>
</dbReference>
<dbReference type="EC" id="2.4.1.-" evidence="7"/>
<keyword evidence="6 7" id="KW-0333">Golgi apparatus</keyword>
<evidence type="ECO:0000256" key="3">
    <source>
        <dbReference type="ARBA" id="ARBA00008919"/>
    </source>
</evidence>
<keyword evidence="7" id="KW-0472">Membrane</keyword>
<comment type="similarity">
    <text evidence="3 7">Belongs to the glycosyltransferase 10 family.</text>
</comment>
<sequence>MIPAASLSGRLSWRRFLYLFMVAFIFVSYQYSIIPSYDRKDITEDNSGKRLKSSSKTKPFTILFWTRWYGDDPVGFNKPECQPEFRIITNRSLYAEADVVMFQYVNLDPHGTDSEINTIFNETLKTYEKPRYEVDLWKQIFRKRQHGIRIDIYGKCGLYTCEKDGNCFAKLGEHYKFYLALENSLCVDYVTEKMYHALFHNMVPIVWALGQDLNNYAPPGSYINAMEFKSVSDLAKIIKFLDENPTEYFKYFEWRQMYNLSSIHDSDLFAMGGKKYNKSRKDFY</sequence>
<dbReference type="GO" id="GO:0032580">
    <property type="term" value="C:Golgi cisterna membrane"/>
    <property type="evidence" value="ECO:0007669"/>
    <property type="project" value="UniProtKB-SubCell"/>
</dbReference>
<dbReference type="STRING" id="48709.A0A1D2MBZ8"/>
<proteinExistence type="inferred from homology"/>
<reference evidence="9 10" key="1">
    <citation type="journal article" date="2016" name="Genome Biol. Evol.">
        <title>Gene Family Evolution Reflects Adaptation to Soil Environmental Stressors in the Genome of the Collembolan Orchesella cincta.</title>
        <authorList>
            <person name="Faddeeva-Vakhrusheva A."/>
            <person name="Derks M.F."/>
            <person name="Anvar S.Y."/>
            <person name="Agamennone V."/>
            <person name="Suring W."/>
            <person name="Smit S."/>
            <person name="van Straalen N.M."/>
            <person name="Roelofs D."/>
        </authorList>
    </citation>
    <scope>NUCLEOTIDE SEQUENCE [LARGE SCALE GENOMIC DNA]</scope>
    <source>
        <tissue evidence="9">Mixed pool</tissue>
    </source>
</reference>
<comment type="pathway">
    <text evidence="2">Protein modification; protein glycosylation.</text>
</comment>
<dbReference type="PANTHER" id="PTHR48438:SF1">
    <property type="entry name" value="ALPHA-(1,3)-FUCOSYLTRANSFERASE C-RELATED"/>
    <property type="match status" value="1"/>
</dbReference>
<evidence type="ECO:0000313" key="9">
    <source>
        <dbReference type="EMBL" id="ODM90526.1"/>
    </source>
</evidence>
<organism evidence="9 10">
    <name type="scientific">Orchesella cincta</name>
    <name type="common">Springtail</name>
    <name type="synonym">Podura cincta</name>
    <dbReference type="NCBI Taxonomy" id="48709"/>
    <lineage>
        <taxon>Eukaryota</taxon>
        <taxon>Metazoa</taxon>
        <taxon>Ecdysozoa</taxon>
        <taxon>Arthropoda</taxon>
        <taxon>Hexapoda</taxon>
        <taxon>Collembola</taxon>
        <taxon>Entomobryomorpha</taxon>
        <taxon>Entomobryoidea</taxon>
        <taxon>Orchesellidae</taxon>
        <taxon>Orchesellinae</taxon>
        <taxon>Orchesella</taxon>
    </lineage>
</organism>
<dbReference type="InterPro" id="IPR001503">
    <property type="entry name" value="Glyco_trans_10"/>
</dbReference>
<evidence type="ECO:0000313" key="10">
    <source>
        <dbReference type="Proteomes" id="UP000094527"/>
    </source>
</evidence>